<dbReference type="GO" id="GO:0070847">
    <property type="term" value="C:core mediator complex"/>
    <property type="evidence" value="ECO:0007669"/>
    <property type="project" value="TreeGrafter"/>
</dbReference>
<keyword evidence="4 8" id="KW-0805">Transcription regulation</keyword>
<gene>
    <name evidence="8" type="primary">MED4</name>
    <name evidence="11" type="ORF">PMEA_00024542</name>
</gene>
<reference evidence="11 12" key="1">
    <citation type="submission" date="2022-05" db="EMBL/GenBank/DDBJ databases">
        <authorList>
            <consortium name="Genoscope - CEA"/>
            <person name="William W."/>
        </authorList>
    </citation>
    <scope>NUCLEOTIDE SEQUENCE [LARGE SCALE GENOMIC DNA]</scope>
</reference>
<dbReference type="PANTHER" id="PTHR13208:SF2">
    <property type="entry name" value="MEDIATOR OF RNA POLYMERASE II TRANSCRIPTION SUBUNIT 4"/>
    <property type="match status" value="1"/>
</dbReference>
<feature type="region of interest" description="Disordered" evidence="10">
    <location>
        <begin position="284"/>
        <end position="312"/>
    </location>
</feature>
<dbReference type="GO" id="GO:0003712">
    <property type="term" value="F:transcription coregulator activity"/>
    <property type="evidence" value="ECO:0007669"/>
    <property type="project" value="InterPro"/>
</dbReference>
<dbReference type="Pfam" id="PF10018">
    <property type="entry name" value="Med4"/>
    <property type="match status" value="1"/>
</dbReference>
<evidence type="ECO:0000256" key="10">
    <source>
        <dbReference type="SAM" id="MobiDB-lite"/>
    </source>
</evidence>
<comment type="subunit">
    <text evidence="8">Component of the Mediator complex.</text>
</comment>
<dbReference type="Proteomes" id="UP001159428">
    <property type="component" value="Unassembled WGS sequence"/>
</dbReference>
<evidence type="ECO:0000256" key="8">
    <source>
        <dbReference type="RuleBase" id="RU364141"/>
    </source>
</evidence>
<keyword evidence="9" id="KW-0175">Coiled coil</keyword>
<keyword evidence="12" id="KW-1185">Reference proteome</keyword>
<keyword evidence="5 8" id="KW-0804">Transcription</keyword>
<feature type="compositionally biased region" description="Low complexity" evidence="10">
    <location>
        <begin position="220"/>
        <end position="234"/>
    </location>
</feature>
<evidence type="ECO:0000256" key="5">
    <source>
        <dbReference type="ARBA" id="ARBA00023163"/>
    </source>
</evidence>
<dbReference type="GO" id="GO:0016592">
    <property type="term" value="C:mediator complex"/>
    <property type="evidence" value="ECO:0007669"/>
    <property type="project" value="InterPro"/>
</dbReference>
<evidence type="ECO:0000256" key="4">
    <source>
        <dbReference type="ARBA" id="ARBA00023015"/>
    </source>
</evidence>
<evidence type="ECO:0000313" key="12">
    <source>
        <dbReference type="Proteomes" id="UP001159428"/>
    </source>
</evidence>
<organism evidence="11 12">
    <name type="scientific">Pocillopora meandrina</name>
    <dbReference type="NCBI Taxonomy" id="46732"/>
    <lineage>
        <taxon>Eukaryota</taxon>
        <taxon>Metazoa</taxon>
        <taxon>Cnidaria</taxon>
        <taxon>Anthozoa</taxon>
        <taxon>Hexacorallia</taxon>
        <taxon>Scleractinia</taxon>
        <taxon>Astrocoeniina</taxon>
        <taxon>Pocilloporidae</taxon>
        <taxon>Pocillopora</taxon>
    </lineage>
</organism>
<feature type="compositionally biased region" description="Low complexity" evidence="10">
    <location>
        <begin position="301"/>
        <end position="312"/>
    </location>
</feature>
<feature type="coiled-coil region" evidence="9">
    <location>
        <begin position="80"/>
        <end position="141"/>
    </location>
</feature>
<dbReference type="InterPro" id="IPR019258">
    <property type="entry name" value="Mediator_Med4"/>
</dbReference>
<evidence type="ECO:0000256" key="3">
    <source>
        <dbReference type="ARBA" id="ARBA00020629"/>
    </source>
</evidence>
<evidence type="ECO:0000256" key="2">
    <source>
        <dbReference type="ARBA" id="ARBA00009626"/>
    </source>
</evidence>
<keyword evidence="8" id="KW-0010">Activator</keyword>
<name>A0AAU9XIU8_9CNID</name>
<accession>A0AAU9XIU8</accession>
<evidence type="ECO:0000256" key="1">
    <source>
        <dbReference type="ARBA" id="ARBA00004123"/>
    </source>
</evidence>
<comment type="similarity">
    <text evidence="2 8">Belongs to the Mediator complex subunit 4 family.</text>
</comment>
<comment type="subcellular location">
    <subcellularLocation>
        <location evidence="1 8">Nucleus</location>
    </subcellularLocation>
</comment>
<evidence type="ECO:0000256" key="7">
    <source>
        <dbReference type="ARBA" id="ARBA00031257"/>
    </source>
</evidence>
<dbReference type="PANTHER" id="PTHR13208">
    <property type="entry name" value="MEDIATOR OF RNA POLYMERASE II TRANSCRIPTION SUBUNIT 4"/>
    <property type="match status" value="1"/>
</dbReference>
<keyword evidence="6 8" id="KW-0539">Nucleus</keyword>
<protein>
    <recommendedName>
        <fullName evidence="3 8">Mediator of RNA polymerase II transcription subunit 4</fullName>
    </recommendedName>
    <alternativeName>
        <fullName evidence="7 8">Mediator complex subunit 4</fullName>
    </alternativeName>
</protein>
<proteinExistence type="inferred from homology"/>
<dbReference type="AlphaFoldDB" id="A0AAU9XIU8"/>
<dbReference type="EMBL" id="CALNXJ010000046">
    <property type="protein sequence ID" value="CAH3149879.1"/>
    <property type="molecule type" value="Genomic_DNA"/>
</dbReference>
<dbReference type="GO" id="GO:0006357">
    <property type="term" value="P:regulation of transcription by RNA polymerase II"/>
    <property type="evidence" value="ECO:0007669"/>
    <property type="project" value="InterPro"/>
</dbReference>
<comment type="function">
    <text evidence="8">Component of the Mediator complex, a coactivator involved in the regulated transcription of nearly all RNA polymerase II-dependent genes. Mediator functions as a bridge to convey information from gene-specific regulatory proteins to the basal RNA polymerase II transcription machinery. Mediator is recruited to promoters by direct interactions with regulatory proteins and serves as a scaffold for the assembly of a functional preinitiation complex with RNA polymerase II and the general transcription factors.</text>
</comment>
<evidence type="ECO:0000313" key="11">
    <source>
        <dbReference type="EMBL" id="CAH3149879.1"/>
    </source>
</evidence>
<evidence type="ECO:0000256" key="9">
    <source>
        <dbReference type="SAM" id="Coils"/>
    </source>
</evidence>
<sequence>MAAMTKASFGVLFAGIPLFNSNRDKMAAAFPSERSTKDVINSILDDYEKLTKELFESLSATSLYRTTKQDANSGETAKAVDQLISKEKELQAAIEKVQEQQARQQEIQTVREEISKKDREILNLESQLKEAEKILSQALFQAKKKLSAINQASKGMVSSEDLIKYAHRISSSNAVEAPVSWMPGDPRRPYPQDIEMRSGLLGRLMEGVPGETEGPGADRSAPQEVVQSSASASQMLQPTGGLGLTNGQAAAFSWQSQLPGVQSGPLQQDASSSLDILTNNLTKEVTNGRQEQGVDEVEFMSSSSSSSSSDSP</sequence>
<evidence type="ECO:0000256" key="6">
    <source>
        <dbReference type="ARBA" id="ARBA00023242"/>
    </source>
</evidence>
<feature type="region of interest" description="Disordered" evidence="10">
    <location>
        <begin position="205"/>
        <end position="242"/>
    </location>
</feature>
<comment type="caution">
    <text evidence="11">The sequence shown here is derived from an EMBL/GenBank/DDBJ whole genome shotgun (WGS) entry which is preliminary data.</text>
</comment>